<evidence type="ECO:0000313" key="2">
    <source>
        <dbReference type="Proteomes" id="UP000077248"/>
    </source>
</evidence>
<evidence type="ECO:0000313" key="1">
    <source>
        <dbReference type="EMBL" id="OAG25128.1"/>
    </source>
</evidence>
<dbReference type="VEuPathDB" id="FungiDB:CC77DRAFT_301791"/>
<accession>A0A177E046</accession>
<evidence type="ECO:0008006" key="3">
    <source>
        <dbReference type="Google" id="ProtNLM"/>
    </source>
</evidence>
<dbReference type="OMA" id="PETWERS"/>
<keyword evidence="2" id="KW-1185">Reference proteome</keyword>
<dbReference type="RefSeq" id="XP_018390549.1">
    <property type="nucleotide sequence ID" value="XM_018531139.1"/>
</dbReference>
<dbReference type="AlphaFoldDB" id="A0A177E046"/>
<name>A0A177E046_ALTAL</name>
<dbReference type="EMBL" id="KV441470">
    <property type="protein sequence ID" value="OAG25128.1"/>
    <property type="molecule type" value="Genomic_DNA"/>
</dbReference>
<dbReference type="KEGG" id="aalt:CC77DRAFT_301791"/>
<protein>
    <recommendedName>
        <fullName evidence="3">F-box domain-containing protein</fullName>
    </recommendedName>
</protein>
<organism evidence="1 2">
    <name type="scientific">Alternaria alternata</name>
    <name type="common">Alternaria rot fungus</name>
    <name type="synonym">Torula alternata</name>
    <dbReference type="NCBI Taxonomy" id="5599"/>
    <lineage>
        <taxon>Eukaryota</taxon>
        <taxon>Fungi</taxon>
        <taxon>Dikarya</taxon>
        <taxon>Ascomycota</taxon>
        <taxon>Pezizomycotina</taxon>
        <taxon>Dothideomycetes</taxon>
        <taxon>Pleosporomycetidae</taxon>
        <taxon>Pleosporales</taxon>
        <taxon>Pleosporineae</taxon>
        <taxon>Pleosporaceae</taxon>
        <taxon>Alternaria</taxon>
        <taxon>Alternaria sect. Alternaria</taxon>
        <taxon>Alternaria alternata complex</taxon>
    </lineage>
</organism>
<sequence>MNTVLTLKSLLRTLPNITLPENHPPITIFKSQFSGITALPVELWSLVVEYTVLHRISQNAPPFNECTAALELRLVCRIFSKEVLHALHTHVLIAHLPQTSSTFLLLSSFQLPNQHALFSSAILNSCHVTSLPIVSRKLATRIVNCLVISSSLSKNGYPESHWDLPETWERSSYVYHAMDMLRRSCRAAELSNCCQEYMCRPDTFYARHGKDGKLQADKHLEIAMLVACGYEIQLTKKRMIRLARIGRLIGHGGENLA</sequence>
<proteinExistence type="predicted"/>
<reference evidence="1 2" key="1">
    <citation type="submission" date="2016-05" db="EMBL/GenBank/DDBJ databases">
        <title>Comparative analysis of secretome profiles of manganese(II)-oxidizing ascomycete fungi.</title>
        <authorList>
            <consortium name="DOE Joint Genome Institute"/>
            <person name="Zeiner C.A."/>
            <person name="Purvine S.O."/>
            <person name="Zink E.M."/>
            <person name="Wu S."/>
            <person name="Pasa-Tolic L."/>
            <person name="Chaput D.L."/>
            <person name="Haridas S."/>
            <person name="Grigoriev I.V."/>
            <person name="Santelli C.M."/>
            <person name="Hansel C.M."/>
        </authorList>
    </citation>
    <scope>NUCLEOTIDE SEQUENCE [LARGE SCALE GENOMIC DNA]</scope>
    <source>
        <strain evidence="1 2">SRC1lrK2f</strain>
    </source>
</reference>
<dbReference type="Proteomes" id="UP000077248">
    <property type="component" value="Unassembled WGS sequence"/>
</dbReference>
<dbReference type="GeneID" id="29116733"/>
<gene>
    <name evidence="1" type="ORF">CC77DRAFT_301791</name>
</gene>